<keyword evidence="1 3" id="KW-0556">Organic radical</keyword>
<dbReference type="Pfam" id="PF02901">
    <property type="entry name" value="PFL-like"/>
    <property type="match status" value="1"/>
</dbReference>
<sequence length="786" mass="88440">MNERIARLRKESFETRPSISIERALLTTEFYLENGGKYSVPVTRALNFRNLCEKKEIYIGPDDLIVAERGPRPKSVSTFPELNCHSAEDLEILNSRPMTNYAVDPKDIDVYREKVIPYWRGRSMRDRAFAQIPREWMDLYEAGCFTEFMEQRAPGHTVMGGQIYRLGMEDFQAKIAEAQTKLDWLNDPHANERNEELKAMSISCDAAILFARRHAELAEKMAASETNPVRKAELEKIASVCRWVPAHAPRDFWEALQMYWFVHLGTITELNGWDAMSPGHLDQHLAPFYEKGVAEGTLDREKAKELLSCFWIKVNNTPAPPKVGVTAAESGTYNDFTQINLGGLKRDGSDGTSEVSYLVLEVLDELQLLQPQVSVQISGRTPERFLKAAGKVIRRGSGYPSVFNADMVIQEQVRVGKTPEDAREGGTSGCVETGCFGREAYLLHGYLNTPKILELTLHNGVDPLTGKQVGLRTGDLASFRDFEDLYAAFVKQLNHVVDVKIRNDNFLQRMFAAYAPAPFLSVLVEGCIENGRDYYDGGPKYNSDYIQCCGIGTITDSLSVLKKHVFEDRKVALADLVKACDDNWQGHEELRQFVWNKTPFFGNDDDYADSLMQRVYASLFEAIDGKHSPKGPTYHLNMLSTTCHVYFGKKLGATPNGRFALLPESDGTSPSHGADRHGPTAVVKSLGKMDQVKSGGTLLNQRFLPSVLAGEEGIEKLAQLIRTYFRMGGHHIQFNVVDSATLRDAQKSPDQYRDLLVRVAGYSDYFVDLDQYHQEEIIARTAQEEF</sequence>
<evidence type="ECO:0000256" key="2">
    <source>
        <dbReference type="ARBA" id="ARBA00023239"/>
    </source>
</evidence>
<dbReference type="Gene3D" id="3.20.70.20">
    <property type="match status" value="1"/>
</dbReference>
<dbReference type="EC" id="2.3.1.54" evidence="6"/>
<dbReference type="PANTHER" id="PTHR43641:SF2">
    <property type="entry name" value="DEHYDRATASE YBIW-RELATED"/>
    <property type="match status" value="1"/>
</dbReference>
<proteinExistence type="predicted"/>
<name>E3CV25_9BACT</name>
<dbReference type="InterPro" id="IPR004184">
    <property type="entry name" value="PFL_dom"/>
</dbReference>
<evidence type="ECO:0000256" key="3">
    <source>
        <dbReference type="PROSITE-ProRule" id="PRU00493"/>
    </source>
</evidence>
<organism evidence="6 7">
    <name type="scientific">Aminomonas paucivorans DSM 12260</name>
    <dbReference type="NCBI Taxonomy" id="584708"/>
    <lineage>
        <taxon>Bacteria</taxon>
        <taxon>Thermotogati</taxon>
        <taxon>Synergistota</taxon>
        <taxon>Synergistia</taxon>
        <taxon>Synergistales</taxon>
        <taxon>Synergistaceae</taxon>
        <taxon>Aminomonas</taxon>
    </lineage>
</organism>
<feature type="modified residue" description="Glycine radical" evidence="3">
    <location>
        <position position="761"/>
    </location>
</feature>
<evidence type="ECO:0000313" key="7">
    <source>
        <dbReference type="Proteomes" id="UP000005096"/>
    </source>
</evidence>
<dbReference type="PANTHER" id="PTHR43641">
    <property type="entry name" value="FORMATE ACETYLTRANSFERASE 3-RELATED"/>
    <property type="match status" value="1"/>
</dbReference>
<dbReference type="InterPro" id="IPR051215">
    <property type="entry name" value="GRE"/>
</dbReference>
<evidence type="ECO:0000313" key="6">
    <source>
        <dbReference type="EMBL" id="EFQ23182.1"/>
    </source>
</evidence>
<dbReference type="EMBL" id="CM001022">
    <property type="protein sequence ID" value="EFQ23182.1"/>
    <property type="molecule type" value="Genomic_DNA"/>
</dbReference>
<dbReference type="Pfam" id="PF01228">
    <property type="entry name" value="Gly_radical"/>
    <property type="match status" value="1"/>
</dbReference>
<dbReference type="PaxDb" id="584708-Apau_0754"/>
<dbReference type="OrthoDB" id="9803969at2"/>
<dbReference type="AlphaFoldDB" id="E3CV25"/>
<keyword evidence="6" id="KW-0012">Acyltransferase</keyword>
<evidence type="ECO:0000259" key="5">
    <source>
        <dbReference type="PROSITE" id="PS51554"/>
    </source>
</evidence>
<dbReference type="SUPFAM" id="SSF51998">
    <property type="entry name" value="PFL-like glycyl radical enzymes"/>
    <property type="match status" value="1"/>
</dbReference>
<evidence type="ECO:0000256" key="1">
    <source>
        <dbReference type="ARBA" id="ARBA00022818"/>
    </source>
</evidence>
<dbReference type="GO" id="GO:0016835">
    <property type="term" value="F:carbon-oxygen lyase activity"/>
    <property type="evidence" value="ECO:0007669"/>
    <property type="project" value="InterPro"/>
</dbReference>
<dbReference type="PROSITE" id="PS51554">
    <property type="entry name" value="PFL"/>
    <property type="match status" value="1"/>
</dbReference>
<keyword evidence="6" id="KW-0808">Transferase</keyword>
<feature type="domain" description="PFL" evidence="5">
    <location>
        <begin position="3"/>
        <end position="659"/>
    </location>
</feature>
<dbReference type="eggNOG" id="COG1882">
    <property type="taxonomic scope" value="Bacteria"/>
</dbReference>
<dbReference type="STRING" id="584708.Apau_0754"/>
<feature type="domain" description="Glycine radical" evidence="4">
    <location>
        <begin position="666"/>
        <end position="786"/>
    </location>
</feature>
<dbReference type="Proteomes" id="UP000005096">
    <property type="component" value="Chromosome"/>
</dbReference>
<dbReference type="GO" id="GO:0005829">
    <property type="term" value="C:cytosol"/>
    <property type="evidence" value="ECO:0007669"/>
    <property type="project" value="TreeGrafter"/>
</dbReference>
<accession>E3CV25</accession>
<dbReference type="CDD" id="cd01677">
    <property type="entry name" value="PFL2_DhaB_BssA"/>
    <property type="match status" value="1"/>
</dbReference>
<protein>
    <submittedName>
        <fullName evidence="6">Formate C-acetyltransferase</fullName>
        <ecNumber evidence="6">2.3.1.54</ecNumber>
    </submittedName>
</protein>
<dbReference type="RefSeq" id="WP_006300349.1">
    <property type="nucleotide sequence ID" value="NZ_CM001022.1"/>
</dbReference>
<keyword evidence="2" id="KW-0456">Lyase</keyword>
<keyword evidence="7" id="KW-1185">Reference proteome</keyword>
<gene>
    <name evidence="6" type="ORF">Apau_0754</name>
</gene>
<dbReference type="HOGENOM" id="CLU_009096_0_1_0"/>
<dbReference type="GO" id="GO:0008861">
    <property type="term" value="F:formate C-acetyltransferase activity"/>
    <property type="evidence" value="ECO:0007669"/>
    <property type="project" value="UniProtKB-EC"/>
</dbReference>
<evidence type="ECO:0000259" key="4">
    <source>
        <dbReference type="PROSITE" id="PS51149"/>
    </source>
</evidence>
<dbReference type="NCBIfam" id="NF043068">
    <property type="entry name" value="glycl_HYPD"/>
    <property type="match status" value="1"/>
</dbReference>
<dbReference type="InterPro" id="IPR001150">
    <property type="entry name" value="Gly_radical"/>
</dbReference>
<dbReference type="PROSITE" id="PS51149">
    <property type="entry name" value="GLY_RADICAL_2"/>
    <property type="match status" value="1"/>
</dbReference>
<dbReference type="InterPro" id="IPR050012">
    <property type="entry name" value="Glycl_HYPD"/>
</dbReference>
<reference evidence="6 7" key="1">
    <citation type="journal article" date="2010" name="Stand. Genomic Sci.">
        <title>Non-contiguous finished genome sequence of Aminomonas paucivorans type strain (GLU-3).</title>
        <authorList>
            <person name="Pitluck S."/>
            <person name="Yasawong M."/>
            <person name="Held B."/>
            <person name="Lapidus A."/>
            <person name="Nolan M."/>
            <person name="Copeland A."/>
            <person name="Lucas S."/>
            <person name="Del Rio T.G."/>
            <person name="Tice H."/>
            <person name="Cheng J.F."/>
            <person name="Chertkov O."/>
            <person name="Goodwin L."/>
            <person name="Tapia R."/>
            <person name="Han C."/>
            <person name="Liolios K."/>
            <person name="Ivanova N."/>
            <person name="Mavromatis K."/>
            <person name="Ovchinnikova G."/>
            <person name="Pati A."/>
            <person name="Chen A."/>
            <person name="Palaniappan K."/>
            <person name="Land M."/>
            <person name="Hauser L."/>
            <person name="Chang Y.J."/>
            <person name="Jeffries C.D."/>
            <person name="Pukall R."/>
            <person name="Spring S."/>
            <person name="Rohde M."/>
            <person name="Sikorski J."/>
            <person name="Goker M."/>
            <person name="Woyke T."/>
            <person name="Bristow J."/>
            <person name="Eisen J.A."/>
            <person name="Markowitz V."/>
            <person name="Hugenholtz P."/>
            <person name="Kyrpides N.C."/>
            <person name="Klenk H.P."/>
        </authorList>
    </citation>
    <scope>NUCLEOTIDE SEQUENCE [LARGE SCALE GENOMIC DNA]</scope>
    <source>
        <strain evidence="6 7">DSM 12260</strain>
    </source>
</reference>